<dbReference type="PANTHER" id="PTHR23509:SF10">
    <property type="entry name" value="LD21067P"/>
    <property type="match status" value="1"/>
</dbReference>
<evidence type="ECO:0000259" key="2">
    <source>
        <dbReference type="PROSITE" id="PS51043"/>
    </source>
</evidence>
<evidence type="ECO:0000313" key="3">
    <source>
        <dbReference type="EMBL" id="EGD78119.1"/>
    </source>
</evidence>
<dbReference type="STRING" id="946362.F2ULX0"/>
<dbReference type="InterPro" id="IPR004177">
    <property type="entry name" value="DDHD_dom"/>
</dbReference>
<dbReference type="InParanoid" id="F2ULX0"/>
<dbReference type="RefSeq" id="XP_004989795.1">
    <property type="nucleotide sequence ID" value="XM_004989738.1"/>
</dbReference>
<accession>F2ULX0</accession>
<dbReference type="InterPro" id="IPR058055">
    <property type="entry name" value="PA-PLA1"/>
</dbReference>
<dbReference type="GeneID" id="16070349"/>
<dbReference type="GO" id="GO:0046872">
    <property type="term" value="F:metal ion binding"/>
    <property type="evidence" value="ECO:0007669"/>
    <property type="project" value="InterPro"/>
</dbReference>
<evidence type="ECO:0000256" key="1">
    <source>
        <dbReference type="SAM" id="MobiDB-lite"/>
    </source>
</evidence>
<feature type="compositionally biased region" description="Basic and acidic residues" evidence="1">
    <location>
        <begin position="59"/>
        <end position="71"/>
    </location>
</feature>
<dbReference type="KEGG" id="sre:PTSG_08997"/>
<feature type="region of interest" description="Disordered" evidence="1">
    <location>
        <begin position="18"/>
        <end position="78"/>
    </location>
</feature>
<evidence type="ECO:0000313" key="4">
    <source>
        <dbReference type="Proteomes" id="UP000007799"/>
    </source>
</evidence>
<name>F2ULX0_SALR5</name>
<dbReference type="OrthoDB" id="431378at2759"/>
<feature type="domain" description="DDHD" evidence="2">
    <location>
        <begin position="433"/>
        <end position="473"/>
    </location>
</feature>
<organism evidence="4">
    <name type="scientific">Salpingoeca rosetta (strain ATCC 50818 / BSB-021)</name>
    <dbReference type="NCBI Taxonomy" id="946362"/>
    <lineage>
        <taxon>Eukaryota</taxon>
        <taxon>Choanoflagellata</taxon>
        <taxon>Craspedida</taxon>
        <taxon>Salpingoecidae</taxon>
        <taxon>Salpingoeca</taxon>
    </lineage>
</organism>
<gene>
    <name evidence="3" type="ORF">PTSG_08997</name>
</gene>
<dbReference type="eggNOG" id="KOG2308">
    <property type="taxonomic scope" value="Eukaryota"/>
</dbReference>
<dbReference type="GO" id="GO:0004620">
    <property type="term" value="F:phospholipase activity"/>
    <property type="evidence" value="ECO:0007669"/>
    <property type="project" value="TreeGrafter"/>
</dbReference>
<dbReference type="AlphaFoldDB" id="F2ULX0"/>
<dbReference type="PROSITE" id="PS51043">
    <property type="entry name" value="DDHD"/>
    <property type="match status" value="1"/>
</dbReference>
<feature type="region of interest" description="Disordered" evidence="1">
    <location>
        <begin position="109"/>
        <end position="131"/>
    </location>
</feature>
<dbReference type="GO" id="GO:0005737">
    <property type="term" value="C:cytoplasm"/>
    <property type="evidence" value="ECO:0007669"/>
    <property type="project" value="TreeGrafter"/>
</dbReference>
<dbReference type="Pfam" id="PF02862">
    <property type="entry name" value="DDHD"/>
    <property type="match status" value="1"/>
</dbReference>
<reference evidence="3" key="1">
    <citation type="submission" date="2009-08" db="EMBL/GenBank/DDBJ databases">
        <title>Annotation of Salpingoeca rosetta.</title>
        <authorList>
            <consortium name="The Broad Institute Genome Sequencing Platform"/>
            <person name="Russ C."/>
            <person name="Cuomo C."/>
            <person name="Burger G."/>
            <person name="Gray M.W."/>
            <person name="Holland P.W.H."/>
            <person name="King N."/>
            <person name="Lang F.B.F."/>
            <person name="Roger A.J."/>
            <person name="Ruiz-Trillo I."/>
            <person name="Young S.K."/>
            <person name="Zeng Q."/>
            <person name="Gargeya S."/>
            <person name="Alvarado L."/>
            <person name="Berlin A."/>
            <person name="Chapman S.B."/>
            <person name="Chen Z."/>
            <person name="Freedman E."/>
            <person name="Gellesch M."/>
            <person name="Goldberg J."/>
            <person name="Griggs A."/>
            <person name="Gujja S."/>
            <person name="Heilman E."/>
            <person name="Heiman D."/>
            <person name="Howarth C."/>
            <person name="Mehta T."/>
            <person name="Neiman D."/>
            <person name="Pearson M."/>
            <person name="Roberts A."/>
            <person name="Saif S."/>
            <person name="Shea T."/>
            <person name="Shenoy N."/>
            <person name="Sisk P."/>
            <person name="Stolte C."/>
            <person name="Sykes S."/>
            <person name="White J."/>
            <person name="Yandava C."/>
            <person name="Haas B."/>
            <person name="Nusbaum C."/>
            <person name="Birren B."/>
        </authorList>
    </citation>
    <scope>NUCLEOTIDE SEQUENCE [LARGE SCALE GENOMIC DNA]</scope>
    <source>
        <strain evidence="3">ATCC 50818</strain>
    </source>
</reference>
<protein>
    <recommendedName>
        <fullName evidence="2">DDHD domain-containing protein</fullName>
    </recommendedName>
</protein>
<dbReference type="PANTHER" id="PTHR23509">
    <property type="entry name" value="PA-PL1 PHOSPHOLIPASE FAMILY"/>
    <property type="match status" value="1"/>
</dbReference>
<feature type="region of interest" description="Disordered" evidence="1">
    <location>
        <begin position="164"/>
        <end position="207"/>
    </location>
</feature>
<sequence>MAARWFFVLPEAGSKAWHLDAGSSDKQQDTQTTTTTTKKTKKGEDASVSKSKKKKAKGQRKDLLSEKDQIDNARPLCQHDSQALEKAWQQMKHRLTHVARKYTAGTAAEDSGHVYDGSGSDGGGDSDLGDAAADTADAVSVDKGAEEMKRDRDLDATMLMAERMRNATSTVPAPVAGRAGEEDTTDEQGEHVEQAPDETEEPEGEHKSPRYVFIFGGAYRVDVLQLKAVPYLWKGRPLQVFRATWFKQSGRHMLPIGDKLARYLELHHHIARRRMQSAKPNVEHAAKRVEIYRVTQESTAYTWHSDGTIFSTPSFVSFLKSQQLFHGYDTVGTHRQGEESSVDEVVEPNCHCGETTHLVFVVHGIGQNFDESIEKHALSFDRQMRKIARKGVFGRSYRIGAKRVQFIPIQWRNTLALNTDTIRAITPEAFLKLRFSVSNLFLLGSPVAIFLAMRGAQAAGNTCVALMVECGRT</sequence>
<proteinExistence type="predicted"/>
<dbReference type="Proteomes" id="UP000007799">
    <property type="component" value="Unassembled WGS sequence"/>
</dbReference>
<dbReference type="EMBL" id="GL832981">
    <property type="protein sequence ID" value="EGD78119.1"/>
    <property type="molecule type" value="Genomic_DNA"/>
</dbReference>
<keyword evidence="4" id="KW-1185">Reference proteome</keyword>